<keyword evidence="2" id="KW-1185">Reference proteome</keyword>
<dbReference type="Proteomes" id="UP000283269">
    <property type="component" value="Unassembled WGS sequence"/>
</dbReference>
<sequence length="572" mass="65439">MHLCDLPNEILLQIINEKLLCADDLYYVATLSRLLHSIALPMYLRIYELHDPTSYSAVHVSRKPAYLVRPSLDGLSGLAISTKLTTIDYLVCNLYGFRASDSAFQVMECKLQQLCRVIQRLERITRFRLCLLGTFAPQDGRRIPDKDLRTWTTSIGGLLNGVIDKGCLELTVHSGCWSEDPYHFHSVNPSKNPLTTVRYLAKSFFVDSRSPELFLRGLNWEFVRPQERGYSKSILMHTSPQSLTPSALHSFAIQSRIFLIPPYLSWTMSVLSLGTNITSLTFRITQLKPGIWKVILTRLGEVMSNRLREVYFQPGCYGLDFRDLLAFLSKTPCLTHLEVHNSCKVTIPDPCIRESLITHHCSLIVPHLPNLQFLIAPLSVASHLLSKYSESSISPLPSLREWVVFFEAGKIFGDYAYVVDCCQRHTEIRERIITGNSPQSVPRLSVHILGRPYSYRTPLFPDEDKFIDAEATGTLPQFPHITRAIYDLMPTKQELLEGVNSFLTAVDLRFPELREITISERIMDRMSKDTADGLEDERYMRSKTVEDVLSLLQRRFRKLERVATEKTVHLLK</sequence>
<proteinExistence type="predicted"/>
<gene>
    <name evidence="1" type="ORF">CVT25_004093</name>
</gene>
<dbReference type="InParanoid" id="A0A409X8W9"/>
<accession>A0A409X8W9</accession>
<evidence type="ECO:0000313" key="1">
    <source>
        <dbReference type="EMBL" id="PPQ87243.1"/>
    </source>
</evidence>
<evidence type="ECO:0000313" key="2">
    <source>
        <dbReference type="Proteomes" id="UP000283269"/>
    </source>
</evidence>
<dbReference type="EMBL" id="NHYD01002331">
    <property type="protein sequence ID" value="PPQ87243.1"/>
    <property type="molecule type" value="Genomic_DNA"/>
</dbReference>
<name>A0A409X8W9_PSICY</name>
<protein>
    <submittedName>
        <fullName evidence="1">Uncharacterized protein</fullName>
    </submittedName>
</protein>
<comment type="caution">
    <text evidence="1">The sequence shown here is derived from an EMBL/GenBank/DDBJ whole genome shotgun (WGS) entry which is preliminary data.</text>
</comment>
<dbReference type="AlphaFoldDB" id="A0A409X8W9"/>
<organism evidence="1 2">
    <name type="scientific">Psilocybe cyanescens</name>
    <dbReference type="NCBI Taxonomy" id="93625"/>
    <lineage>
        <taxon>Eukaryota</taxon>
        <taxon>Fungi</taxon>
        <taxon>Dikarya</taxon>
        <taxon>Basidiomycota</taxon>
        <taxon>Agaricomycotina</taxon>
        <taxon>Agaricomycetes</taxon>
        <taxon>Agaricomycetidae</taxon>
        <taxon>Agaricales</taxon>
        <taxon>Agaricineae</taxon>
        <taxon>Strophariaceae</taxon>
        <taxon>Psilocybe</taxon>
    </lineage>
</organism>
<reference evidence="1 2" key="1">
    <citation type="journal article" date="2018" name="Evol. Lett.">
        <title>Horizontal gene cluster transfer increased hallucinogenic mushroom diversity.</title>
        <authorList>
            <person name="Reynolds H.T."/>
            <person name="Vijayakumar V."/>
            <person name="Gluck-Thaler E."/>
            <person name="Korotkin H.B."/>
            <person name="Matheny P.B."/>
            <person name="Slot J.C."/>
        </authorList>
    </citation>
    <scope>NUCLEOTIDE SEQUENCE [LARGE SCALE GENOMIC DNA]</scope>
    <source>
        <strain evidence="1 2">2631</strain>
    </source>
</reference>
<dbReference type="OrthoDB" id="3054030at2759"/>